<protein>
    <submittedName>
        <fullName evidence="1">Uncharacterized protein</fullName>
    </submittedName>
</protein>
<gene>
    <name evidence="1" type="ORF">KOM_12_100</name>
</gene>
<organism evidence="1">
    <name type="scientific">Clandestinovirus</name>
    <dbReference type="NCBI Taxonomy" id="2831644"/>
    <lineage>
        <taxon>Viruses</taxon>
    </lineage>
</organism>
<accession>A0A8F8KPE9</accession>
<name>A0A8F8KPE9_9VIRU</name>
<dbReference type="EMBL" id="MZ420154">
    <property type="protein sequence ID" value="QYA18370.1"/>
    <property type="molecule type" value="Genomic_DNA"/>
</dbReference>
<reference evidence="1" key="1">
    <citation type="submission" date="2021-06" db="EMBL/GenBank/DDBJ databases">
        <authorList>
            <person name="Rolland C."/>
        </authorList>
    </citation>
    <scope>NUCLEOTIDE SEQUENCE</scope>
    <source>
        <strain evidence="1">347.936635</strain>
    </source>
</reference>
<sequence length="378" mass="43363">MCDEVLENEHADEYIRNRINVNRGPVYWRTKDESFADLEKQDLEMGNCIDDEQEDEWDLVDVNFTIPEVEHYVFPLPVGYNVKGIVLKLDYDSATTINEVLESTVVHLSTANNYDAFSLWVLAVFKSALGIKIAMDENGFLLVPLYLTERYPNHVLPVVRHSNRISVYTKGKASFVGISYKTQPLYHASSFLNFSVFTPFKALKFSFGTESAIFNRTFCNDPILGFVVPYTNKTAHLSKATLTCHPNLGDSEGKEIVIRFELHENIHLVRQQGKPLFYIFGFSGIFNSVNRFLQWLSRERFTAHTIEDGIDESTTRHLLRDVGEMHCFNHIRVDHMFVTIENETLESSGHLEYDGTLYSIHVSPMVNNNGDFVARYSC</sequence>
<evidence type="ECO:0000313" key="1">
    <source>
        <dbReference type="EMBL" id="QYA18370.1"/>
    </source>
</evidence>
<proteinExistence type="predicted"/>